<dbReference type="InterPro" id="IPR032710">
    <property type="entry name" value="NTF2-like_dom_sf"/>
</dbReference>
<reference evidence="2 3" key="1">
    <citation type="journal article" date="2017" name="Int. J. Syst. Evol. Microbiol.">
        <title>Bacillus mangrovi sp. nov., isolated from a sediment sample from a mangrove forest.</title>
        <authorList>
            <person name="Gupta V."/>
            <person name="Singh P.K."/>
            <person name="Korpole S."/>
            <person name="Tanuku N.R.S."/>
            <person name="Pinnaka A.K."/>
        </authorList>
    </citation>
    <scope>NUCLEOTIDE SEQUENCE [LARGE SCALE GENOMIC DNA]</scope>
    <source>
        <strain evidence="2 3">KCTC 33872</strain>
    </source>
</reference>
<dbReference type="Proteomes" id="UP000434639">
    <property type="component" value="Unassembled WGS sequence"/>
</dbReference>
<comment type="caution">
    <text evidence="2">The sequence shown here is derived from an EMBL/GenBank/DDBJ whole genome shotgun (WGS) entry which is preliminary data.</text>
</comment>
<dbReference type="Gene3D" id="3.10.450.50">
    <property type="match status" value="1"/>
</dbReference>
<dbReference type="RefSeq" id="WP_155112166.1">
    <property type="nucleotide sequence ID" value="NZ_WMIB01000007.1"/>
</dbReference>
<proteinExistence type="predicted"/>
<feature type="signal peptide" evidence="1">
    <location>
        <begin position="1"/>
        <end position="22"/>
    </location>
</feature>
<sequence>MRRSIQSAALFAAFLSGCSAQSAELIKPAPPATVLKPKVPVLIQEDVKTVIEPAPVNGSGSLQFPQDDEKEIMAVLNEHLAAYNTKDLNSYMNTLSKTAQGFHYETERVHMARVFTDLDRTMQVKDARIYKTGEDLKSAAVYARLHISSSRQALSAEYEAIVIFKKDPDGWKMSATINLPNLLDS</sequence>
<gene>
    <name evidence="2" type="ORF">GKZ89_09490</name>
</gene>
<dbReference type="SUPFAM" id="SSF54427">
    <property type="entry name" value="NTF2-like"/>
    <property type="match status" value="1"/>
</dbReference>
<dbReference type="OrthoDB" id="2839093at2"/>
<evidence type="ECO:0008006" key="4">
    <source>
        <dbReference type="Google" id="ProtNLM"/>
    </source>
</evidence>
<name>A0A7X2S5J1_9BACI</name>
<dbReference type="AlphaFoldDB" id="A0A7X2S5J1"/>
<evidence type="ECO:0000256" key="1">
    <source>
        <dbReference type="SAM" id="SignalP"/>
    </source>
</evidence>
<protein>
    <recommendedName>
        <fullName evidence="4">DUF4440 domain-containing protein</fullName>
    </recommendedName>
</protein>
<keyword evidence="1" id="KW-0732">Signal</keyword>
<dbReference type="PROSITE" id="PS51257">
    <property type="entry name" value="PROKAR_LIPOPROTEIN"/>
    <property type="match status" value="1"/>
</dbReference>
<organism evidence="2 3">
    <name type="scientific">Metabacillus mangrovi</name>
    <dbReference type="NCBI Taxonomy" id="1491830"/>
    <lineage>
        <taxon>Bacteria</taxon>
        <taxon>Bacillati</taxon>
        <taxon>Bacillota</taxon>
        <taxon>Bacilli</taxon>
        <taxon>Bacillales</taxon>
        <taxon>Bacillaceae</taxon>
        <taxon>Metabacillus</taxon>
    </lineage>
</organism>
<keyword evidence="3" id="KW-1185">Reference proteome</keyword>
<dbReference type="EMBL" id="WMIB01000007">
    <property type="protein sequence ID" value="MTH53635.1"/>
    <property type="molecule type" value="Genomic_DNA"/>
</dbReference>
<evidence type="ECO:0000313" key="2">
    <source>
        <dbReference type="EMBL" id="MTH53635.1"/>
    </source>
</evidence>
<feature type="chain" id="PRO_5030796432" description="DUF4440 domain-containing protein" evidence="1">
    <location>
        <begin position="23"/>
        <end position="185"/>
    </location>
</feature>
<evidence type="ECO:0000313" key="3">
    <source>
        <dbReference type="Proteomes" id="UP000434639"/>
    </source>
</evidence>
<accession>A0A7X2S5J1</accession>